<proteinExistence type="inferred from homology"/>
<dbReference type="Proteomes" id="UP000287239">
    <property type="component" value="Unassembled WGS sequence"/>
</dbReference>
<comment type="similarity">
    <text evidence="1 3">Belongs to the CutC family.</text>
</comment>
<comment type="subcellular location">
    <subcellularLocation>
        <location evidence="3">Cytoplasm</location>
    </subcellularLocation>
</comment>
<evidence type="ECO:0000313" key="4">
    <source>
        <dbReference type="EMBL" id="RST94385.1"/>
    </source>
</evidence>
<dbReference type="PANTHER" id="PTHR12598">
    <property type="entry name" value="COPPER HOMEOSTASIS PROTEIN CUTC"/>
    <property type="match status" value="1"/>
</dbReference>
<dbReference type="SUPFAM" id="SSF110395">
    <property type="entry name" value="CutC-like"/>
    <property type="match status" value="1"/>
</dbReference>
<dbReference type="HAMAP" id="MF_00795">
    <property type="entry name" value="CutC"/>
    <property type="match status" value="1"/>
</dbReference>
<sequence length="212" mass="23349">MIKEFCAENFTAIPQAIRAGARRIELCDNLTVGGTTVSVGVMEETITYCHEHDVAVMTIIRPRGGDFVYNDTELKIMETDLQEAKRLAADGIVIGCLTKDNWLDEEAMEHFIDLAQGLEITFHMAFDQLTAANQFKAIDWLAQRGVSRILTHGGPSNEPIENHLPHLQALIAHADQRLTILPGGGVSFENAEAIATALNVKEVHGTKIVPYK</sequence>
<dbReference type="FunFam" id="3.20.20.380:FF:000003">
    <property type="entry name" value="Copper homeostasis protein CutC"/>
    <property type="match status" value="1"/>
</dbReference>
<dbReference type="PANTHER" id="PTHR12598:SF0">
    <property type="entry name" value="COPPER HOMEOSTASIS PROTEIN CUTC HOMOLOG"/>
    <property type="match status" value="1"/>
</dbReference>
<reference evidence="4 5" key="1">
    <citation type="submission" date="2017-05" db="EMBL/GenBank/DDBJ databases">
        <title>Vagococcus spp. assemblies.</title>
        <authorList>
            <person name="Gulvik C.A."/>
        </authorList>
    </citation>
    <scope>NUCLEOTIDE SEQUENCE [LARGE SCALE GENOMIC DNA]</scope>
    <source>
        <strain evidence="4 5">NCFB 2777</strain>
    </source>
</reference>
<dbReference type="Pfam" id="PF03932">
    <property type="entry name" value="CutC"/>
    <property type="match status" value="1"/>
</dbReference>
<keyword evidence="5" id="KW-1185">Reference proteome</keyword>
<name>A0A429ZKZ7_9ENTE</name>
<dbReference type="EMBL" id="NGJU01000015">
    <property type="protein sequence ID" value="RST94385.1"/>
    <property type="molecule type" value="Genomic_DNA"/>
</dbReference>
<gene>
    <name evidence="3" type="primary">cutC</name>
    <name evidence="4" type="ORF">CBF35_10425</name>
</gene>
<comment type="caution">
    <text evidence="4">The sequence shown here is derived from an EMBL/GenBank/DDBJ whole genome shotgun (WGS) entry which is preliminary data.</text>
</comment>
<dbReference type="OrthoDB" id="9815677at2"/>
<keyword evidence="2 3" id="KW-0963">Cytoplasm</keyword>
<evidence type="ECO:0000313" key="5">
    <source>
        <dbReference type="Proteomes" id="UP000287239"/>
    </source>
</evidence>
<dbReference type="GO" id="GO:0005737">
    <property type="term" value="C:cytoplasm"/>
    <property type="evidence" value="ECO:0007669"/>
    <property type="project" value="UniProtKB-SubCell"/>
</dbReference>
<comment type="caution">
    <text evidence="3">Once thought to be involved in copper homeostasis, experiments in E.coli have shown this is not the case.</text>
</comment>
<evidence type="ECO:0000256" key="3">
    <source>
        <dbReference type="HAMAP-Rule" id="MF_00795"/>
    </source>
</evidence>
<dbReference type="InterPro" id="IPR036822">
    <property type="entry name" value="CutC-like_dom_sf"/>
</dbReference>
<dbReference type="GO" id="GO:0005507">
    <property type="term" value="F:copper ion binding"/>
    <property type="evidence" value="ECO:0007669"/>
    <property type="project" value="TreeGrafter"/>
</dbReference>
<dbReference type="AlphaFoldDB" id="A0A429ZKZ7"/>
<organism evidence="4 5">
    <name type="scientific">Vagococcus salmoninarum</name>
    <dbReference type="NCBI Taxonomy" id="2739"/>
    <lineage>
        <taxon>Bacteria</taxon>
        <taxon>Bacillati</taxon>
        <taxon>Bacillota</taxon>
        <taxon>Bacilli</taxon>
        <taxon>Lactobacillales</taxon>
        <taxon>Enterococcaceae</taxon>
        <taxon>Vagococcus</taxon>
    </lineage>
</organism>
<dbReference type="RefSeq" id="WP_126780883.1">
    <property type="nucleotide sequence ID" value="NZ_CAUQJP010000021.1"/>
</dbReference>
<dbReference type="GeneID" id="98568788"/>
<dbReference type="InterPro" id="IPR005627">
    <property type="entry name" value="CutC-like"/>
</dbReference>
<evidence type="ECO:0000256" key="2">
    <source>
        <dbReference type="ARBA" id="ARBA00022490"/>
    </source>
</evidence>
<evidence type="ECO:0000256" key="1">
    <source>
        <dbReference type="ARBA" id="ARBA00007768"/>
    </source>
</evidence>
<dbReference type="Gene3D" id="3.20.20.380">
    <property type="entry name" value="Copper homeostasis (CutC) domain"/>
    <property type="match status" value="1"/>
</dbReference>
<accession>A0A429ZKZ7</accession>
<protein>
    <recommendedName>
        <fullName evidence="3">PF03932 family protein CutC</fullName>
    </recommendedName>
</protein>